<protein>
    <submittedName>
        <fullName evidence="1">24750_t:CDS:1</fullName>
    </submittedName>
</protein>
<gene>
    <name evidence="1" type="ORF">CPELLU_LOCUS14737</name>
</gene>
<comment type="caution">
    <text evidence="1">The sequence shown here is derived from an EMBL/GenBank/DDBJ whole genome shotgun (WGS) entry which is preliminary data.</text>
</comment>
<keyword evidence="2" id="KW-1185">Reference proteome</keyword>
<sequence>MDESIENLVSEKHLNVIEYDQFGELEKITKNISEMYKSKWKPFNLPVVLKIFNIDNNDFFINEIKYLHKFDIKEDTPNEFNFESNPIWKDYSIFLFSIMECSNMIKDYHKDRILVLYHENKDLFDHYLYVVKVLNHKLQNINELCNSKLEK</sequence>
<dbReference type="AlphaFoldDB" id="A0A9N9IVL7"/>
<evidence type="ECO:0000313" key="1">
    <source>
        <dbReference type="EMBL" id="CAG8751617.1"/>
    </source>
</evidence>
<proteinExistence type="predicted"/>
<dbReference type="EMBL" id="CAJVQA010018002">
    <property type="protein sequence ID" value="CAG8751617.1"/>
    <property type="molecule type" value="Genomic_DNA"/>
</dbReference>
<organism evidence="1 2">
    <name type="scientific">Cetraspora pellucida</name>
    <dbReference type="NCBI Taxonomy" id="1433469"/>
    <lineage>
        <taxon>Eukaryota</taxon>
        <taxon>Fungi</taxon>
        <taxon>Fungi incertae sedis</taxon>
        <taxon>Mucoromycota</taxon>
        <taxon>Glomeromycotina</taxon>
        <taxon>Glomeromycetes</taxon>
        <taxon>Diversisporales</taxon>
        <taxon>Gigasporaceae</taxon>
        <taxon>Cetraspora</taxon>
    </lineage>
</organism>
<evidence type="ECO:0000313" key="2">
    <source>
        <dbReference type="Proteomes" id="UP000789759"/>
    </source>
</evidence>
<accession>A0A9N9IVL7</accession>
<reference evidence="1" key="1">
    <citation type="submission" date="2021-06" db="EMBL/GenBank/DDBJ databases">
        <authorList>
            <person name="Kallberg Y."/>
            <person name="Tangrot J."/>
            <person name="Rosling A."/>
        </authorList>
    </citation>
    <scope>NUCLEOTIDE SEQUENCE</scope>
    <source>
        <strain evidence="1">FL966</strain>
    </source>
</reference>
<dbReference type="Proteomes" id="UP000789759">
    <property type="component" value="Unassembled WGS sequence"/>
</dbReference>
<name>A0A9N9IVL7_9GLOM</name>